<reference evidence="2 3" key="1">
    <citation type="submission" date="2018-08" db="EMBL/GenBank/DDBJ databases">
        <title>Genome Sequence of Clavibacter michiganensis Subspecies type strains, and the Atypical Peach-Colored Strains Isolated from Tomato.</title>
        <authorList>
            <person name="Osdaghi E."/>
            <person name="Portier P."/>
            <person name="Briand M."/>
            <person name="Jacques M.-A."/>
        </authorList>
    </citation>
    <scope>NUCLEOTIDE SEQUENCE [LARGE SCALE GENOMIC DNA]</scope>
    <source>
        <strain evidence="2 3">CFBP 7493</strain>
    </source>
</reference>
<gene>
    <name evidence="2" type="ORF">DZF96_16230</name>
</gene>
<comment type="caution">
    <text evidence="2">The sequence shown here is derived from an EMBL/GenBank/DDBJ whole genome shotgun (WGS) entry which is preliminary data.</text>
</comment>
<feature type="non-terminal residue" evidence="2">
    <location>
        <position position="39"/>
    </location>
</feature>
<evidence type="ECO:0000256" key="1">
    <source>
        <dbReference type="SAM" id="MobiDB-lite"/>
    </source>
</evidence>
<proteinExistence type="predicted"/>
<dbReference type="AlphaFoldDB" id="A0A399NDQ8"/>
<dbReference type="EMBL" id="QWEC01000475">
    <property type="protein sequence ID" value="RII92170.1"/>
    <property type="molecule type" value="Genomic_DNA"/>
</dbReference>
<evidence type="ECO:0000313" key="2">
    <source>
        <dbReference type="EMBL" id="RII92170.1"/>
    </source>
</evidence>
<evidence type="ECO:0000313" key="3">
    <source>
        <dbReference type="Proteomes" id="UP000266298"/>
    </source>
</evidence>
<name>A0A399NDQ8_9MICO</name>
<feature type="compositionally biased region" description="Low complexity" evidence="1">
    <location>
        <begin position="1"/>
        <end position="20"/>
    </location>
</feature>
<organism evidence="2 3">
    <name type="scientific">Clavibacter michiganensis</name>
    <dbReference type="NCBI Taxonomy" id="28447"/>
    <lineage>
        <taxon>Bacteria</taxon>
        <taxon>Bacillati</taxon>
        <taxon>Actinomycetota</taxon>
        <taxon>Actinomycetes</taxon>
        <taxon>Micrococcales</taxon>
        <taxon>Microbacteriaceae</taxon>
        <taxon>Clavibacter</taxon>
    </lineage>
</organism>
<accession>A0A399NDQ8</accession>
<dbReference type="Proteomes" id="UP000266298">
    <property type="component" value="Unassembled WGS sequence"/>
</dbReference>
<sequence>MTSAADPATSAATTDAATDPAARDLSAVLGPAAWRDRAA</sequence>
<feature type="region of interest" description="Disordered" evidence="1">
    <location>
        <begin position="1"/>
        <end position="22"/>
    </location>
</feature>
<protein>
    <submittedName>
        <fullName evidence="2">3-methyladenine DNA glycosylase</fullName>
    </submittedName>
</protein>